<dbReference type="Proteomes" id="UP000604475">
    <property type="component" value="Unassembled WGS sequence"/>
</dbReference>
<sequence length="162" mass="17844">MGEARTVPVAALKEDPAAKEVAAAFWEALYARDWPLIRSFFGPDSIYYDVPTTPAAAARGPRDIEARLRLALAGLSEYSHGESRIVAEGDTVVTEHEEHWGWPTGERVTLPFVSVQRIEDGVIALWRDYWDMNTLMAAAPPGWQESLAAADLSWVFDATGLA</sequence>
<dbReference type="InterPro" id="IPR037401">
    <property type="entry name" value="SnoaL-like"/>
</dbReference>
<dbReference type="Pfam" id="PF12680">
    <property type="entry name" value="SnoaL_2"/>
    <property type="match status" value="1"/>
</dbReference>
<evidence type="ECO:0000313" key="2">
    <source>
        <dbReference type="EMBL" id="MBL7628283.1"/>
    </source>
</evidence>
<dbReference type="AlphaFoldDB" id="A0A937RKV5"/>
<dbReference type="EMBL" id="JAEACQ010000181">
    <property type="protein sequence ID" value="MBL7628283.1"/>
    <property type="molecule type" value="Genomic_DNA"/>
</dbReference>
<feature type="domain" description="SnoaL-like" evidence="1">
    <location>
        <begin position="23"/>
        <end position="125"/>
    </location>
</feature>
<dbReference type="InterPro" id="IPR032710">
    <property type="entry name" value="NTF2-like_dom_sf"/>
</dbReference>
<organism evidence="2 3">
    <name type="scientific">Frankia nepalensis</name>
    <dbReference type="NCBI Taxonomy" id="1836974"/>
    <lineage>
        <taxon>Bacteria</taxon>
        <taxon>Bacillati</taxon>
        <taxon>Actinomycetota</taxon>
        <taxon>Actinomycetes</taxon>
        <taxon>Frankiales</taxon>
        <taxon>Frankiaceae</taxon>
        <taxon>Frankia</taxon>
    </lineage>
</organism>
<comment type="caution">
    <text evidence="2">The sequence shown here is derived from an EMBL/GenBank/DDBJ whole genome shotgun (WGS) entry which is preliminary data.</text>
</comment>
<keyword evidence="3" id="KW-1185">Reference proteome</keyword>
<dbReference type="RefSeq" id="WP_203007166.1">
    <property type="nucleotide sequence ID" value="NZ_JADWYU010000237.1"/>
</dbReference>
<dbReference type="SUPFAM" id="SSF54427">
    <property type="entry name" value="NTF2-like"/>
    <property type="match status" value="1"/>
</dbReference>
<name>A0A937RKV5_9ACTN</name>
<reference evidence="2" key="1">
    <citation type="submission" date="2020-12" db="EMBL/GenBank/DDBJ databases">
        <title>Genomic characterization of non-nitrogen-fixing Frankia strains.</title>
        <authorList>
            <person name="Carlos-Shanley C."/>
            <person name="Guerra T."/>
            <person name="Hahn D."/>
        </authorList>
    </citation>
    <scope>NUCLEOTIDE SEQUENCE</scope>
    <source>
        <strain evidence="2">CN6</strain>
    </source>
</reference>
<proteinExistence type="predicted"/>
<gene>
    <name evidence="2" type="ORF">I7412_14215</name>
</gene>
<protein>
    <submittedName>
        <fullName evidence="2">Nuclear transport factor 2 family protein</fullName>
    </submittedName>
</protein>
<dbReference type="Gene3D" id="3.10.450.50">
    <property type="match status" value="1"/>
</dbReference>
<accession>A0A937RKV5</accession>
<evidence type="ECO:0000259" key="1">
    <source>
        <dbReference type="Pfam" id="PF12680"/>
    </source>
</evidence>
<evidence type="ECO:0000313" key="3">
    <source>
        <dbReference type="Proteomes" id="UP000604475"/>
    </source>
</evidence>